<dbReference type="Pfam" id="PF02826">
    <property type="entry name" value="2-Hacid_dh_C"/>
    <property type="match status" value="1"/>
</dbReference>
<dbReference type="PROSITE" id="PS00671">
    <property type="entry name" value="D_2_HYDROXYACID_DH_3"/>
    <property type="match status" value="1"/>
</dbReference>
<evidence type="ECO:0000313" key="6">
    <source>
        <dbReference type="EMBL" id="PPE75642.1"/>
    </source>
</evidence>
<name>A0A2S5TL19_9GAMM</name>
<dbReference type="PANTHER" id="PTHR10996:SF283">
    <property type="entry name" value="GLYOXYLATE_HYDROXYPYRUVATE REDUCTASE B"/>
    <property type="match status" value="1"/>
</dbReference>
<dbReference type="SUPFAM" id="SSF52283">
    <property type="entry name" value="Formate/glycerate dehydrogenase catalytic domain-like"/>
    <property type="match status" value="1"/>
</dbReference>
<keyword evidence="1 3" id="KW-0560">Oxidoreductase</keyword>
<reference evidence="6 7" key="1">
    <citation type="submission" date="2018-02" db="EMBL/GenBank/DDBJ databases">
        <title>Genome sequencing of Solimonas sp. HR-BB.</title>
        <authorList>
            <person name="Lee Y."/>
            <person name="Jeon C.O."/>
        </authorList>
    </citation>
    <scope>NUCLEOTIDE SEQUENCE [LARGE SCALE GENOMIC DNA]</scope>
    <source>
        <strain evidence="6 7">HR-BB</strain>
    </source>
</reference>
<dbReference type="EMBL" id="PSNW01000001">
    <property type="protein sequence ID" value="PPE75642.1"/>
    <property type="molecule type" value="Genomic_DNA"/>
</dbReference>
<dbReference type="SUPFAM" id="SSF51735">
    <property type="entry name" value="NAD(P)-binding Rossmann-fold domains"/>
    <property type="match status" value="1"/>
</dbReference>
<dbReference type="Pfam" id="PF00389">
    <property type="entry name" value="2-Hacid_dh"/>
    <property type="match status" value="1"/>
</dbReference>
<dbReference type="InterPro" id="IPR029753">
    <property type="entry name" value="D-isomer_DH_CS"/>
</dbReference>
<evidence type="ECO:0000256" key="2">
    <source>
        <dbReference type="ARBA" id="ARBA00023027"/>
    </source>
</evidence>
<evidence type="ECO:0000256" key="3">
    <source>
        <dbReference type="RuleBase" id="RU003719"/>
    </source>
</evidence>
<dbReference type="PANTHER" id="PTHR10996">
    <property type="entry name" value="2-HYDROXYACID DEHYDROGENASE-RELATED"/>
    <property type="match status" value="1"/>
</dbReference>
<comment type="caution">
    <text evidence="6">The sequence shown here is derived from an EMBL/GenBank/DDBJ whole genome shotgun (WGS) entry which is preliminary data.</text>
</comment>
<feature type="domain" description="D-isomer specific 2-hydroxyacid dehydrogenase NAD-binding" evidence="5">
    <location>
        <begin position="105"/>
        <end position="275"/>
    </location>
</feature>
<comment type="similarity">
    <text evidence="3">Belongs to the D-isomer specific 2-hydroxyacid dehydrogenase family.</text>
</comment>
<proteinExistence type="inferred from homology"/>
<sequence length="301" mass="32332">MLRQMAQLRHLFEEKGIEVTTPEVVQILSVEELKRIVPLHDGWIIGDDPATREVFEAGKAGRLKAAVKWGVGVDNVDFKACGDLGIPVTNTPGMFGQEVADIALGYIIALARQTFAVDRGVREGSWPKPSGISLAGKKCAVLGQGDIGRNVATRAMACGMTVLGYDPVVNPKDVPAGVQMRSWPEALDEADFLVVTCALTPSSRHIVNEASLARMKQGIRVINVARGPIIDEPSLLAALRSGHVHSAALDVFEVEPLPADSGLRELGDRCLFGSHNSSNTVDAVIRTSHIAVEKIFRFLGV</sequence>
<accession>A0A2S5TL19</accession>
<organism evidence="6 7">
    <name type="scientific">Solimonas fluminis</name>
    <dbReference type="NCBI Taxonomy" id="2086571"/>
    <lineage>
        <taxon>Bacteria</taxon>
        <taxon>Pseudomonadati</taxon>
        <taxon>Pseudomonadota</taxon>
        <taxon>Gammaproteobacteria</taxon>
        <taxon>Nevskiales</taxon>
        <taxon>Nevskiaceae</taxon>
        <taxon>Solimonas</taxon>
    </lineage>
</organism>
<dbReference type="InterPro" id="IPR006139">
    <property type="entry name" value="D-isomer_2_OHA_DH_cat_dom"/>
</dbReference>
<evidence type="ECO:0000256" key="1">
    <source>
        <dbReference type="ARBA" id="ARBA00023002"/>
    </source>
</evidence>
<dbReference type="InterPro" id="IPR006140">
    <property type="entry name" value="D-isomer_DH_NAD-bd"/>
</dbReference>
<dbReference type="Proteomes" id="UP000238220">
    <property type="component" value="Unassembled WGS sequence"/>
</dbReference>
<feature type="domain" description="D-isomer specific 2-hydroxyacid dehydrogenase catalytic" evidence="4">
    <location>
        <begin position="10"/>
        <end position="299"/>
    </location>
</feature>
<evidence type="ECO:0000259" key="5">
    <source>
        <dbReference type="Pfam" id="PF02826"/>
    </source>
</evidence>
<dbReference type="Gene3D" id="3.40.50.720">
    <property type="entry name" value="NAD(P)-binding Rossmann-like Domain"/>
    <property type="match status" value="2"/>
</dbReference>
<keyword evidence="2" id="KW-0520">NAD</keyword>
<dbReference type="GO" id="GO:0030267">
    <property type="term" value="F:glyoxylate reductase (NADPH) activity"/>
    <property type="evidence" value="ECO:0007669"/>
    <property type="project" value="TreeGrafter"/>
</dbReference>
<evidence type="ECO:0000313" key="7">
    <source>
        <dbReference type="Proteomes" id="UP000238220"/>
    </source>
</evidence>
<dbReference type="InterPro" id="IPR036291">
    <property type="entry name" value="NAD(P)-bd_dom_sf"/>
</dbReference>
<dbReference type="GO" id="GO:0016618">
    <property type="term" value="F:hydroxypyruvate reductase [NAD(P)H] activity"/>
    <property type="evidence" value="ECO:0007669"/>
    <property type="project" value="TreeGrafter"/>
</dbReference>
<dbReference type="CDD" id="cd12172">
    <property type="entry name" value="PGDH_like_2"/>
    <property type="match status" value="1"/>
</dbReference>
<protein>
    <submittedName>
        <fullName evidence="6">Phosphoglycerate dehydrogenase</fullName>
    </submittedName>
</protein>
<dbReference type="InterPro" id="IPR050223">
    <property type="entry name" value="D-isomer_2-hydroxyacid_DH"/>
</dbReference>
<dbReference type="GO" id="GO:0051287">
    <property type="term" value="F:NAD binding"/>
    <property type="evidence" value="ECO:0007669"/>
    <property type="project" value="InterPro"/>
</dbReference>
<dbReference type="AlphaFoldDB" id="A0A2S5TL19"/>
<gene>
    <name evidence="6" type="ORF">C3942_01740</name>
</gene>
<keyword evidence="7" id="KW-1185">Reference proteome</keyword>
<dbReference type="OrthoDB" id="9805416at2"/>
<evidence type="ECO:0000259" key="4">
    <source>
        <dbReference type="Pfam" id="PF00389"/>
    </source>
</evidence>
<dbReference type="GO" id="GO:0005829">
    <property type="term" value="C:cytosol"/>
    <property type="evidence" value="ECO:0007669"/>
    <property type="project" value="TreeGrafter"/>
</dbReference>